<gene>
    <name evidence="3" type="ORF">H4O11_18250</name>
</gene>
<feature type="region of interest" description="Disordered" evidence="1">
    <location>
        <begin position="58"/>
        <end position="79"/>
    </location>
</feature>
<accession>A0A7W3IKI9</accession>
<evidence type="ECO:0000256" key="1">
    <source>
        <dbReference type="SAM" id="MobiDB-lite"/>
    </source>
</evidence>
<dbReference type="Proteomes" id="UP000547058">
    <property type="component" value="Unassembled WGS sequence"/>
</dbReference>
<dbReference type="EMBL" id="JACGXS010000016">
    <property type="protein sequence ID" value="MBA8683749.1"/>
    <property type="molecule type" value="Genomic_DNA"/>
</dbReference>
<feature type="compositionally biased region" description="Basic and acidic residues" evidence="1">
    <location>
        <begin position="58"/>
        <end position="76"/>
    </location>
</feature>
<keyword evidence="2" id="KW-0732">Signal</keyword>
<proteinExistence type="predicted"/>
<evidence type="ECO:0000313" key="4">
    <source>
        <dbReference type="Proteomes" id="UP000547058"/>
    </source>
</evidence>
<sequence length="215" mass="22758">MSMKQIYKASLALLVGMTLAGCSKSEEVTRAGEINLAGCEVPAGTKRSEAEAIQCEPDKAQEAAKSGQDEPWKQEEPSITPDAEVIDAAIAEAAKQADGATEYKEARKQVEGDLTGDFKPDVVVMYTLEGQGGGNGAGTNLAAFLREPAGQLHLIATTSVAGLGMVVKDIVIKDASVHLTLLMQVPDDPDCCPSIEEPAQYVLHGGKWMQVQDRS</sequence>
<feature type="signal peptide" evidence="2">
    <location>
        <begin position="1"/>
        <end position="20"/>
    </location>
</feature>
<organism evidence="3 4">
    <name type="scientific">Stenotrophomonas tumulicola</name>
    <dbReference type="NCBI Taxonomy" id="1685415"/>
    <lineage>
        <taxon>Bacteria</taxon>
        <taxon>Pseudomonadati</taxon>
        <taxon>Pseudomonadota</taxon>
        <taxon>Gammaproteobacteria</taxon>
        <taxon>Lysobacterales</taxon>
        <taxon>Lysobacteraceae</taxon>
        <taxon>Stenotrophomonas</taxon>
    </lineage>
</organism>
<dbReference type="PROSITE" id="PS51257">
    <property type="entry name" value="PROKAR_LIPOPROTEIN"/>
    <property type="match status" value="1"/>
</dbReference>
<evidence type="ECO:0000313" key="3">
    <source>
        <dbReference type="EMBL" id="MBA8683749.1"/>
    </source>
</evidence>
<dbReference type="AlphaFoldDB" id="A0A7W3IKI9"/>
<evidence type="ECO:0000256" key="2">
    <source>
        <dbReference type="SAM" id="SignalP"/>
    </source>
</evidence>
<protein>
    <recommendedName>
        <fullName evidence="5">Lipoprotein</fullName>
    </recommendedName>
</protein>
<evidence type="ECO:0008006" key="5">
    <source>
        <dbReference type="Google" id="ProtNLM"/>
    </source>
</evidence>
<reference evidence="3 4" key="1">
    <citation type="submission" date="2020-08" db="EMBL/GenBank/DDBJ databases">
        <title>Stenotrophomonas tumulicola JCM 30961.</title>
        <authorList>
            <person name="Deng Y."/>
        </authorList>
    </citation>
    <scope>NUCLEOTIDE SEQUENCE [LARGE SCALE GENOMIC DNA]</scope>
    <source>
        <strain evidence="3 4">JCM 30961</strain>
    </source>
</reference>
<keyword evidence="4" id="KW-1185">Reference proteome</keyword>
<name>A0A7W3IKI9_9GAMM</name>
<feature type="chain" id="PRO_5031313665" description="Lipoprotein" evidence="2">
    <location>
        <begin position="21"/>
        <end position="215"/>
    </location>
</feature>
<comment type="caution">
    <text evidence="3">The sequence shown here is derived from an EMBL/GenBank/DDBJ whole genome shotgun (WGS) entry which is preliminary data.</text>
</comment>